<dbReference type="Proteomes" id="UP000215185">
    <property type="component" value="Chromosome 1"/>
</dbReference>
<keyword evidence="3" id="KW-1185">Reference proteome</keyword>
<dbReference type="EMBL" id="LT906439">
    <property type="protein sequence ID" value="SNU89393.1"/>
    <property type="molecule type" value="Genomic_DNA"/>
</dbReference>
<dbReference type="KEGG" id="smen:SAMEA4412692_1468"/>
<evidence type="ECO:0000256" key="1">
    <source>
        <dbReference type="SAM" id="Phobius"/>
    </source>
</evidence>
<feature type="transmembrane region" description="Helical" evidence="1">
    <location>
        <begin position="20"/>
        <end position="40"/>
    </location>
</feature>
<reference evidence="2 3" key="1">
    <citation type="submission" date="2017-06" db="EMBL/GenBank/DDBJ databases">
        <authorList>
            <consortium name="Pathogen Informatics"/>
        </authorList>
    </citation>
    <scope>NUCLEOTIDE SEQUENCE [LARGE SCALE GENOMIC DNA]</scope>
    <source>
        <strain evidence="2 3">NCTC13788</strain>
    </source>
</reference>
<protein>
    <submittedName>
        <fullName evidence="2">Membrane protein</fullName>
    </submittedName>
</protein>
<gene>
    <name evidence="2" type="ORF">SAMEA4412692_01468</name>
</gene>
<keyword evidence="1" id="KW-0812">Transmembrane</keyword>
<evidence type="ECO:0000313" key="3">
    <source>
        <dbReference type="Proteomes" id="UP000215185"/>
    </source>
</evidence>
<dbReference type="RefSeq" id="WP_145955194.1">
    <property type="nucleotide sequence ID" value="NZ_LT906439.1"/>
</dbReference>
<dbReference type="OrthoDB" id="10015459at2"/>
<sequence>MLQKLLVSNQKKDKKSFEKFLRYLLVGAVGLSCVLAILAVTLEVESFSKGMLVGMGVGFLIISGRIFWILKHPKLLNEEYIKTYDERNQEIRKSLGWLVR</sequence>
<organism evidence="2 3">
    <name type="scientific">Streptococcus merionis</name>
    <dbReference type="NCBI Taxonomy" id="400065"/>
    <lineage>
        <taxon>Bacteria</taxon>
        <taxon>Bacillati</taxon>
        <taxon>Bacillota</taxon>
        <taxon>Bacilli</taxon>
        <taxon>Lactobacillales</taxon>
        <taxon>Streptococcaceae</taxon>
        <taxon>Streptococcus</taxon>
    </lineage>
</organism>
<accession>A0A239SXS7</accession>
<evidence type="ECO:0000313" key="2">
    <source>
        <dbReference type="EMBL" id="SNU89393.1"/>
    </source>
</evidence>
<keyword evidence="1" id="KW-1133">Transmembrane helix</keyword>
<dbReference type="STRING" id="1123308.GCA_000380085_01770"/>
<feature type="transmembrane region" description="Helical" evidence="1">
    <location>
        <begin position="52"/>
        <end position="70"/>
    </location>
</feature>
<name>A0A239SXS7_9STRE</name>
<proteinExistence type="predicted"/>
<dbReference type="PROSITE" id="PS51257">
    <property type="entry name" value="PROKAR_LIPOPROTEIN"/>
    <property type="match status" value="1"/>
</dbReference>
<dbReference type="AlphaFoldDB" id="A0A239SXS7"/>
<keyword evidence="1" id="KW-0472">Membrane</keyword>